<dbReference type="InterPro" id="IPR029032">
    <property type="entry name" value="AhpD-like"/>
</dbReference>
<dbReference type="EMBL" id="CABFNO020001429">
    <property type="protein sequence ID" value="CAG9987318.1"/>
    <property type="molecule type" value="Genomic_DNA"/>
</dbReference>
<dbReference type="Gene3D" id="1.20.1290.10">
    <property type="entry name" value="AhpD-like"/>
    <property type="match status" value="1"/>
</dbReference>
<reference evidence="2" key="1">
    <citation type="submission" date="2019-06" db="EMBL/GenBank/DDBJ databases">
        <authorList>
            <person name="Broberg M."/>
        </authorList>
    </citation>
    <scope>NUCLEOTIDE SEQUENCE [LARGE SCALE GENOMIC DNA]</scope>
</reference>
<keyword evidence="2" id="KW-1185">Reference proteome</keyword>
<evidence type="ECO:0000313" key="1">
    <source>
        <dbReference type="EMBL" id="CAG9987318.1"/>
    </source>
</evidence>
<dbReference type="SUPFAM" id="SSF69118">
    <property type="entry name" value="AhpD-like"/>
    <property type="match status" value="1"/>
</dbReference>
<sequence length="242" mass="27378">MATPQDSESQQNAANLFSQLEKAFQSTSLGPDRWYILAAAALVGSTDPELCKELYLHLISLPAFSTPAQRKTLIRRLREVLVKSTSIVGVCKPLEAIMAINTCEREEDKDRSSTREGWQCDEANLERGKEWLGKIYTRNAGSTLALFDDHKDFAWISQHITYGLYLSDRQVLDDVETELVVLPGIMIQNLPKETHWHIRGTRRIGVSKHDVQVIWDCVQLIAKFVGLKLNRVPTVEDVESDV</sequence>
<dbReference type="PANTHER" id="PTHR28180:SF5">
    <property type="entry name" value="DNA POLYMERASE ALPHA SUBUNIT B"/>
    <property type="match status" value="1"/>
</dbReference>
<gene>
    <name evidence="1" type="ORF">CBYS24578_00018585</name>
</gene>
<dbReference type="Proteomes" id="UP000754883">
    <property type="component" value="Unassembled WGS sequence"/>
</dbReference>
<proteinExistence type="predicted"/>
<name>A0A9N9UID6_9HYPO</name>
<organism evidence="1 2">
    <name type="scientific">Clonostachys byssicola</name>
    <dbReference type="NCBI Taxonomy" id="160290"/>
    <lineage>
        <taxon>Eukaryota</taxon>
        <taxon>Fungi</taxon>
        <taxon>Dikarya</taxon>
        <taxon>Ascomycota</taxon>
        <taxon>Pezizomycotina</taxon>
        <taxon>Sordariomycetes</taxon>
        <taxon>Hypocreomycetidae</taxon>
        <taxon>Hypocreales</taxon>
        <taxon>Bionectriaceae</taxon>
        <taxon>Clonostachys</taxon>
    </lineage>
</organism>
<dbReference type="OrthoDB" id="5537330at2759"/>
<dbReference type="PANTHER" id="PTHR28180">
    <property type="entry name" value="CONSERVED MITOCHONDRIAL PROTEIN-RELATED"/>
    <property type="match status" value="1"/>
</dbReference>
<accession>A0A9N9UID6</accession>
<dbReference type="AlphaFoldDB" id="A0A9N9UID6"/>
<dbReference type="InterPro" id="IPR052999">
    <property type="entry name" value="PTS1_Protein"/>
</dbReference>
<evidence type="ECO:0000313" key="2">
    <source>
        <dbReference type="Proteomes" id="UP000754883"/>
    </source>
</evidence>
<reference evidence="1 2" key="2">
    <citation type="submission" date="2021-10" db="EMBL/GenBank/DDBJ databases">
        <authorList>
            <person name="Piombo E."/>
        </authorList>
    </citation>
    <scope>NUCLEOTIDE SEQUENCE [LARGE SCALE GENOMIC DNA]</scope>
</reference>
<protein>
    <submittedName>
        <fullName evidence="1">Uncharacterized protein</fullName>
    </submittedName>
</protein>
<comment type="caution">
    <text evidence="1">The sequence shown here is derived from an EMBL/GenBank/DDBJ whole genome shotgun (WGS) entry which is preliminary data.</text>
</comment>